<evidence type="ECO:0000259" key="9">
    <source>
        <dbReference type="PROSITE" id="PS50942"/>
    </source>
</evidence>
<evidence type="ECO:0000256" key="5">
    <source>
        <dbReference type="ARBA" id="ARBA00023034"/>
    </source>
</evidence>
<dbReference type="GO" id="GO:0005905">
    <property type="term" value="C:clathrin-coated pit"/>
    <property type="evidence" value="ECO:0007669"/>
    <property type="project" value="UniProtKB-SubCell"/>
</dbReference>
<keyword evidence="6" id="KW-0472">Membrane</keyword>
<evidence type="ECO:0000256" key="1">
    <source>
        <dbReference type="ARBA" id="ARBA00004132"/>
    </source>
</evidence>
<dbReference type="InterPro" id="IPR011417">
    <property type="entry name" value="ANTH_dom"/>
</dbReference>
<dbReference type="GO" id="GO:0006900">
    <property type="term" value="P:vesicle budding from membrane"/>
    <property type="evidence" value="ECO:0007669"/>
    <property type="project" value="TreeGrafter"/>
</dbReference>
<keyword evidence="5" id="KW-0333">Golgi apparatus</keyword>
<protein>
    <recommendedName>
        <fullName evidence="9">ENTH domain-containing protein</fullName>
    </recommendedName>
</protein>
<dbReference type="CDD" id="cd16987">
    <property type="entry name" value="ANTH_N_AP180_plant"/>
    <property type="match status" value="1"/>
</dbReference>
<organism evidence="10 11">
    <name type="scientific">Tagetes erecta</name>
    <name type="common">African marigold</name>
    <dbReference type="NCBI Taxonomy" id="13708"/>
    <lineage>
        <taxon>Eukaryota</taxon>
        <taxon>Viridiplantae</taxon>
        <taxon>Streptophyta</taxon>
        <taxon>Embryophyta</taxon>
        <taxon>Tracheophyta</taxon>
        <taxon>Spermatophyta</taxon>
        <taxon>Magnoliopsida</taxon>
        <taxon>eudicotyledons</taxon>
        <taxon>Gunneridae</taxon>
        <taxon>Pentapetalae</taxon>
        <taxon>asterids</taxon>
        <taxon>campanulids</taxon>
        <taxon>Asterales</taxon>
        <taxon>Asteraceae</taxon>
        <taxon>Asteroideae</taxon>
        <taxon>Heliantheae alliance</taxon>
        <taxon>Tageteae</taxon>
        <taxon>Tagetes</taxon>
    </lineage>
</organism>
<dbReference type="InterPro" id="IPR014712">
    <property type="entry name" value="ANTH_dom_sf"/>
</dbReference>
<dbReference type="Gene3D" id="1.20.58.150">
    <property type="entry name" value="ANTH domain"/>
    <property type="match status" value="1"/>
</dbReference>
<dbReference type="PANTHER" id="PTHR22951:SF12">
    <property type="entry name" value="OS05G0426100 PROTEIN"/>
    <property type="match status" value="1"/>
</dbReference>
<reference evidence="10" key="1">
    <citation type="journal article" date="2023" name="bioRxiv">
        <title>Improved chromosome-level genome assembly for marigold (Tagetes erecta).</title>
        <authorList>
            <person name="Jiang F."/>
            <person name="Yuan L."/>
            <person name="Wang S."/>
            <person name="Wang H."/>
            <person name="Xu D."/>
            <person name="Wang A."/>
            <person name="Fan W."/>
        </authorList>
    </citation>
    <scope>NUCLEOTIDE SEQUENCE</scope>
    <source>
        <strain evidence="10">WSJ</strain>
        <tissue evidence="10">Leaf</tissue>
    </source>
</reference>
<evidence type="ECO:0000313" key="10">
    <source>
        <dbReference type="EMBL" id="KAK1417638.1"/>
    </source>
</evidence>
<evidence type="ECO:0000256" key="8">
    <source>
        <dbReference type="ARBA" id="ARBA00023329"/>
    </source>
</evidence>
<dbReference type="GO" id="GO:0005546">
    <property type="term" value="F:phosphatidylinositol-4,5-bisphosphate binding"/>
    <property type="evidence" value="ECO:0007669"/>
    <property type="project" value="TreeGrafter"/>
</dbReference>
<keyword evidence="8" id="KW-0968">Cytoplasmic vesicle</keyword>
<evidence type="ECO:0000256" key="7">
    <source>
        <dbReference type="ARBA" id="ARBA00023176"/>
    </source>
</evidence>
<dbReference type="GO" id="GO:0030136">
    <property type="term" value="C:clathrin-coated vesicle"/>
    <property type="evidence" value="ECO:0007669"/>
    <property type="project" value="UniProtKB-SubCell"/>
</dbReference>
<evidence type="ECO:0000256" key="2">
    <source>
        <dbReference type="ARBA" id="ARBA00004555"/>
    </source>
</evidence>
<dbReference type="FunFam" id="1.20.58.150:FF:000005">
    <property type="entry name" value="putative clathrin assembly protein At2g25430"/>
    <property type="match status" value="1"/>
</dbReference>
<evidence type="ECO:0000256" key="3">
    <source>
        <dbReference type="ARBA" id="ARBA00004600"/>
    </source>
</evidence>
<dbReference type="GO" id="GO:0005545">
    <property type="term" value="F:1-phosphatidylinositol binding"/>
    <property type="evidence" value="ECO:0007669"/>
    <property type="project" value="InterPro"/>
</dbReference>
<dbReference type="EMBL" id="JAUHHV010000007">
    <property type="protein sequence ID" value="KAK1417638.1"/>
    <property type="molecule type" value="Genomic_DNA"/>
</dbReference>
<name>A0AAD8K9M9_TARER</name>
<dbReference type="Gene3D" id="1.25.40.90">
    <property type="match status" value="1"/>
</dbReference>
<dbReference type="GO" id="GO:0005794">
    <property type="term" value="C:Golgi apparatus"/>
    <property type="evidence" value="ECO:0007669"/>
    <property type="project" value="UniProtKB-SubCell"/>
</dbReference>
<dbReference type="PROSITE" id="PS50942">
    <property type="entry name" value="ENTH"/>
    <property type="match status" value="1"/>
</dbReference>
<dbReference type="InterPro" id="IPR008942">
    <property type="entry name" value="ENTH_VHS"/>
</dbReference>
<feature type="domain" description="ENTH" evidence="9">
    <location>
        <begin position="22"/>
        <end position="159"/>
    </location>
</feature>
<dbReference type="GO" id="GO:0032050">
    <property type="term" value="F:clathrin heavy chain binding"/>
    <property type="evidence" value="ECO:0007669"/>
    <property type="project" value="TreeGrafter"/>
</dbReference>
<evidence type="ECO:0000256" key="6">
    <source>
        <dbReference type="ARBA" id="ARBA00023136"/>
    </source>
</evidence>
<gene>
    <name evidence="10" type="ORF">QVD17_26768</name>
</gene>
<sequence>MGSSNFRNTIGVFKDQTSITLAKVSSFSDLRIAIVKTTDHKMCPAKEHHIRKIITLVSYSVNHAVSCVATISQRLCKTKDWVVAIKALILIQRLMQEGSPAFAEEVLVTTNYNGTHMLDMSNFRDATWANSWNYSAFVRAYALYLREQLNSRVQEREETYGMFSYIDDENEHLSPGTIVTTTPVWEMHNNQIYSRIERLIKQLDSFLACRPTGAAQDNRIITLALYPLVKQSFQLYYEITESISILQDRFDELDVEDSMNFFEILCKVAKQYEELDSFYHWCSDACIATTSDYPEIKKISQVKLDEMNELVIQKIEITQLDLIHEPQLKLQLEPEPELELKPEPEPELELELVSGPEPELELELELEPRCEAQDIGDLLCIEYDAPTTQSSDHLALALFGNGVVAAASETTRNETWEAFNESSDWETALVQTASQLSNQQPSLPGGFDALLLDEMYQQGATQAAINSGMMTTGSASSVASGSSGMLALLPGPGEDPFAASNAVPPPLYVQMSDIEKKQRLLSEEQMMWQQYQGQVGMANMYMKQSVYI</sequence>
<dbReference type="InterPro" id="IPR045192">
    <property type="entry name" value="AP180-like"/>
</dbReference>
<keyword evidence="4" id="KW-0254">Endocytosis</keyword>
<dbReference type="GO" id="GO:0048268">
    <property type="term" value="P:clathrin coat assembly"/>
    <property type="evidence" value="ECO:0007669"/>
    <property type="project" value="InterPro"/>
</dbReference>
<dbReference type="GO" id="GO:0000149">
    <property type="term" value="F:SNARE binding"/>
    <property type="evidence" value="ECO:0007669"/>
    <property type="project" value="TreeGrafter"/>
</dbReference>
<dbReference type="InterPro" id="IPR048050">
    <property type="entry name" value="ANTH_N_plant"/>
</dbReference>
<dbReference type="SMART" id="SM00273">
    <property type="entry name" value="ENTH"/>
    <property type="match status" value="1"/>
</dbReference>
<comment type="caution">
    <text evidence="10">The sequence shown here is derived from an EMBL/GenBank/DDBJ whole genome shotgun (WGS) entry which is preliminary data.</text>
</comment>
<dbReference type="Proteomes" id="UP001229421">
    <property type="component" value="Unassembled WGS sequence"/>
</dbReference>
<dbReference type="Pfam" id="PF07651">
    <property type="entry name" value="ANTH"/>
    <property type="match status" value="1"/>
</dbReference>
<dbReference type="AlphaFoldDB" id="A0AAD8K9M9"/>
<dbReference type="PANTHER" id="PTHR22951">
    <property type="entry name" value="CLATHRIN ASSEMBLY PROTEIN"/>
    <property type="match status" value="1"/>
</dbReference>
<dbReference type="SUPFAM" id="SSF48464">
    <property type="entry name" value="ENTH/VHS domain"/>
    <property type="match status" value="1"/>
</dbReference>
<evidence type="ECO:0000256" key="4">
    <source>
        <dbReference type="ARBA" id="ARBA00022583"/>
    </source>
</evidence>
<evidence type="ECO:0000313" key="11">
    <source>
        <dbReference type="Proteomes" id="UP001229421"/>
    </source>
</evidence>
<comment type="subcellular location">
    <subcellularLocation>
        <location evidence="1">Cytoplasmic vesicle</location>
        <location evidence="1">Clathrin-coated vesicle</location>
    </subcellularLocation>
    <subcellularLocation>
        <location evidence="2">Golgi apparatus</location>
    </subcellularLocation>
    <subcellularLocation>
        <location evidence="3">Membrane</location>
        <location evidence="3">Clathrin-coated pit</location>
    </subcellularLocation>
</comment>
<proteinExistence type="predicted"/>
<accession>A0AAD8K9M9</accession>
<keyword evidence="7" id="KW-0168">Coated pit</keyword>
<dbReference type="SUPFAM" id="SSF89009">
    <property type="entry name" value="GAT-like domain"/>
    <property type="match status" value="1"/>
</dbReference>
<keyword evidence="11" id="KW-1185">Reference proteome</keyword>
<dbReference type="InterPro" id="IPR013809">
    <property type="entry name" value="ENTH"/>
</dbReference>
<dbReference type="GO" id="GO:0072583">
    <property type="term" value="P:clathrin-dependent endocytosis"/>
    <property type="evidence" value="ECO:0007669"/>
    <property type="project" value="InterPro"/>
</dbReference>